<evidence type="ECO:0000256" key="1">
    <source>
        <dbReference type="SAM" id="SignalP"/>
    </source>
</evidence>
<feature type="chain" id="PRO_5045143632" description="DUF4270 family protein" evidence="1">
    <location>
        <begin position="16"/>
        <end position="344"/>
    </location>
</feature>
<protein>
    <recommendedName>
        <fullName evidence="4">DUF4270 family protein</fullName>
    </recommendedName>
</protein>
<proteinExistence type="predicted"/>
<dbReference type="EMBL" id="JBHUFD010000001">
    <property type="protein sequence ID" value="MFD1870836.1"/>
    <property type="molecule type" value="Genomic_DNA"/>
</dbReference>
<evidence type="ECO:0008006" key="4">
    <source>
        <dbReference type="Google" id="ProtNLM"/>
    </source>
</evidence>
<sequence>MMRPLLLFFGLALLAACSDVKTNTGQRLDFVGSSRLTSSNRTTSVPGDTLASRIYAEANPDDPSQLLTRLRITVTYLPRRAPFLYPTPVSSLNRDSINNNPDAGVIYLDTLLSSSALTSKSLLFTSVFGVRTTTGAERWQYELLDPDTTVRASRAFRVSMRRPDSLNTYHDYTLRLVAPANGVGARRFLQLNAGLALPAYSVLGTTTSRPKSRAALQKLTDLILQPDGLTLVTPDSPNSGTFRLDDQRWPVANRRLTRIYPTAETATTFVGLLTNSAITNAYNTAQTVGATGQRIGPVQAGQVYAFRTGGTTPRYGVLLVVSVPVSTATTTTRGLQLQVRMAKQ</sequence>
<feature type="signal peptide" evidence="1">
    <location>
        <begin position="1"/>
        <end position="15"/>
    </location>
</feature>
<dbReference type="RefSeq" id="WP_382310946.1">
    <property type="nucleotide sequence ID" value="NZ_JBHUFD010000001.1"/>
</dbReference>
<keyword evidence="1" id="KW-0732">Signal</keyword>
<accession>A0ABW4QNN6</accession>
<evidence type="ECO:0000313" key="3">
    <source>
        <dbReference type="Proteomes" id="UP001597197"/>
    </source>
</evidence>
<name>A0ABW4QNN6_9BACT</name>
<dbReference type="Proteomes" id="UP001597197">
    <property type="component" value="Unassembled WGS sequence"/>
</dbReference>
<dbReference type="PROSITE" id="PS51257">
    <property type="entry name" value="PROKAR_LIPOPROTEIN"/>
    <property type="match status" value="1"/>
</dbReference>
<reference evidence="3" key="1">
    <citation type="journal article" date="2019" name="Int. J. Syst. Evol. Microbiol.">
        <title>The Global Catalogue of Microorganisms (GCM) 10K type strain sequencing project: providing services to taxonomists for standard genome sequencing and annotation.</title>
        <authorList>
            <consortium name="The Broad Institute Genomics Platform"/>
            <consortium name="The Broad Institute Genome Sequencing Center for Infectious Disease"/>
            <person name="Wu L."/>
            <person name="Ma J."/>
        </authorList>
    </citation>
    <scope>NUCLEOTIDE SEQUENCE [LARGE SCALE GENOMIC DNA]</scope>
    <source>
        <strain evidence="3">CGMCC 1.15795</strain>
    </source>
</reference>
<comment type="caution">
    <text evidence="2">The sequence shown here is derived from an EMBL/GenBank/DDBJ whole genome shotgun (WGS) entry which is preliminary data.</text>
</comment>
<organism evidence="2 3">
    <name type="scientific">Hymenobacter bucti</name>
    <dbReference type="NCBI Taxonomy" id="1844114"/>
    <lineage>
        <taxon>Bacteria</taxon>
        <taxon>Pseudomonadati</taxon>
        <taxon>Bacteroidota</taxon>
        <taxon>Cytophagia</taxon>
        <taxon>Cytophagales</taxon>
        <taxon>Hymenobacteraceae</taxon>
        <taxon>Hymenobacter</taxon>
    </lineage>
</organism>
<evidence type="ECO:0000313" key="2">
    <source>
        <dbReference type="EMBL" id="MFD1870836.1"/>
    </source>
</evidence>
<keyword evidence="3" id="KW-1185">Reference proteome</keyword>
<gene>
    <name evidence="2" type="ORF">ACFSDX_00245</name>
</gene>